<sequence length="153" mass="16999">MNYGMGDTDPMKNVRFYTKSDKENGVKLPDDQVRTYNDHSGSNVQPVCVHVCACRGVGLSVFMSVPVGASACLFMSVPVGASACLCSCLCLSGRRPTSMFLPRCFSEQRVRVYCRKIDEVSLRKAGGRMEAWRGNKRRAEARVRRLLNLLNIA</sequence>
<gene>
    <name evidence="1" type="ORF">EYF80_064329</name>
</gene>
<evidence type="ECO:0000313" key="1">
    <source>
        <dbReference type="EMBL" id="TNN25541.1"/>
    </source>
</evidence>
<name>A0A4Z2E9V6_9TELE</name>
<dbReference type="AlphaFoldDB" id="A0A4Z2E9V6"/>
<evidence type="ECO:0000313" key="2">
    <source>
        <dbReference type="Proteomes" id="UP000314294"/>
    </source>
</evidence>
<dbReference type="EMBL" id="SRLO01012260">
    <property type="protein sequence ID" value="TNN25541.1"/>
    <property type="molecule type" value="Genomic_DNA"/>
</dbReference>
<comment type="caution">
    <text evidence="1">The sequence shown here is derived from an EMBL/GenBank/DDBJ whole genome shotgun (WGS) entry which is preliminary data.</text>
</comment>
<proteinExistence type="predicted"/>
<reference evidence="1 2" key="1">
    <citation type="submission" date="2019-03" db="EMBL/GenBank/DDBJ databases">
        <title>First draft genome of Liparis tanakae, snailfish: a comprehensive survey of snailfish specific genes.</title>
        <authorList>
            <person name="Kim W."/>
            <person name="Song I."/>
            <person name="Jeong J.-H."/>
            <person name="Kim D."/>
            <person name="Kim S."/>
            <person name="Ryu S."/>
            <person name="Song J.Y."/>
            <person name="Lee S.K."/>
        </authorList>
    </citation>
    <scope>NUCLEOTIDE SEQUENCE [LARGE SCALE GENOMIC DNA]</scope>
    <source>
        <tissue evidence="1">Muscle</tissue>
    </source>
</reference>
<protein>
    <submittedName>
        <fullName evidence="1">Uncharacterized protein</fullName>
    </submittedName>
</protein>
<accession>A0A4Z2E9V6</accession>
<dbReference type="Gene3D" id="3.30.70.2760">
    <property type="match status" value="2"/>
</dbReference>
<dbReference type="Proteomes" id="UP000314294">
    <property type="component" value="Unassembled WGS sequence"/>
</dbReference>
<dbReference type="OrthoDB" id="9991235at2759"/>
<organism evidence="1 2">
    <name type="scientific">Liparis tanakae</name>
    <name type="common">Tanaka's snailfish</name>
    <dbReference type="NCBI Taxonomy" id="230148"/>
    <lineage>
        <taxon>Eukaryota</taxon>
        <taxon>Metazoa</taxon>
        <taxon>Chordata</taxon>
        <taxon>Craniata</taxon>
        <taxon>Vertebrata</taxon>
        <taxon>Euteleostomi</taxon>
        <taxon>Actinopterygii</taxon>
        <taxon>Neopterygii</taxon>
        <taxon>Teleostei</taxon>
        <taxon>Neoteleostei</taxon>
        <taxon>Acanthomorphata</taxon>
        <taxon>Eupercaria</taxon>
        <taxon>Perciformes</taxon>
        <taxon>Cottioidei</taxon>
        <taxon>Cottales</taxon>
        <taxon>Liparidae</taxon>
        <taxon>Liparis</taxon>
    </lineage>
</organism>
<keyword evidence="2" id="KW-1185">Reference proteome</keyword>